<dbReference type="InterPro" id="IPR003735">
    <property type="entry name" value="Metal_Tscrpt_repr"/>
</dbReference>
<dbReference type="InterPro" id="IPR038390">
    <property type="entry name" value="Metal_Tscrpt_repr_sf"/>
</dbReference>
<protein>
    <recommendedName>
        <fullName evidence="4">Transcriptional regulator</fullName>
    </recommendedName>
</protein>
<evidence type="ECO:0008006" key="4">
    <source>
        <dbReference type="Google" id="ProtNLM"/>
    </source>
</evidence>
<dbReference type="CDD" id="cd10148">
    <property type="entry name" value="CsoR-like_DUF156"/>
    <property type="match status" value="1"/>
</dbReference>
<dbReference type="GO" id="GO:0045892">
    <property type="term" value="P:negative regulation of DNA-templated transcription"/>
    <property type="evidence" value="ECO:0007669"/>
    <property type="project" value="UniProtKB-ARBA"/>
</dbReference>
<dbReference type="OrthoDB" id="9811244at2"/>
<dbReference type="Proteomes" id="UP000025061">
    <property type="component" value="Unassembled WGS sequence"/>
</dbReference>
<reference evidence="2 3" key="1">
    <citation type="submission" date="2013-04" db="EMBL/GenBank/DDBJ databases">
        <title>Hyphomonas hirschiana VP5 Genome Sequencing.</title>
        <authorList>
            <person name="Lai Q."/>
            <person name="Shao Z."/>
        </authorList>
    </citation>
    <scope>NUCLEOTIDE SEQUENCE [LARGE SCALE GENOMIC DNA]</scope>
    <source>
        <strain evidence="2 3">VP5</strain>
    </source>
</reference>
<dbReference type="PATRIC" id="fig|1280951.3.peg.2092"/>
<dbReference type="EMBL" id="ARYI01000008">
    <property type="protein sequence ID" value="KCZ93085.1"/>
    <property type="molecule type" value="Genomic_DNA"/>
</dbReference>
<organism evidence="2 3">
    <name type="scientific">Hyphomonas hirschiana VP5</name>
    <dbReference type="NCBI Taxonomy" id="1280951"/>
    <lineage>
        <taxon>Bacteria</taxon>
        <taxon>Pseudomonadati</taxon>
        <taxon>Pseudomonadota</taxon>
        <taxon>Alphaproteobacteria</taxon>
        <taxon>Hyphomonadales</taxon>
        <taxon>Hyphomonadaceae</taxon>
        <taxon>Hyphomonas</taxon>
    </lineage>
</organism>
<dbReference type="AlphaFoldDB" id="A0A059FQZ3"/>
<dbReference type="Pfam" id="PF02583">
    <property type="entry name" value="Trns_repr_metal"/>
    <property type="match status" value="1"/>
</dbReference>
<proteinExistence type="inferred from homology"/>
<name>A0A059FQZ3_9PROT</name>
<evidence type="ECO:0000313" key="2">
    <source>
        <dbReference type="EMBL" id="KCZ93085.1"/>
    </source>
</evidence>
<accession>A0A059FQZ3</accession>
<gene>
    <name evidence="2" type="ORF">HHI_10379</name>
</gene>
<comment type="similarity">
    <text evidence="1">Belongs to the FrmR/RcnR family.</text>
</comment>
<dbReference type="GO" id="GO:0046872">
    <property type="term" value="F:metal ion binding"/>
    <property type="evidence" value="ECO:0007669"/>
    <property type="project" value="InterPro"/>
</dbReference>
<dbReference type="RefSeq" id="WP_011646501.1">
    <property type="nucleotide sequence ID" value="NZ_ARYI01000008.1"/>
</dbReference>
<dbReference type="Gene3D" id="1.20.58.1000">
    <property type="entry name" value="Metal-sensitive repressor, helix protomer"/>
    <property type="match status" value="1"/>
</dbReference>
<sequence>MHQAPPKSVITRLRRIEGQVRGVSGMVEEGRYCIDILTQIQAIKAALGKVEDELLKGHAAHCVEEAIRDGDVKAQRQKFSELVDLFAKYRG</sequence>
<evidence type="ECO:0000313" key="3">
    <source>
        <dbReference type="Proteomes" id="UP000025061"/>
    </source>
</evidence>
<keyword evidence="3" id="KW-1185">Reference proteome</keyword>
<evidence type="ECO:0000256" key="1">
    <source>
        <dbReference type="ARBA" id="ARBA00005260"/>
    </source>
</evidence>
<dbReference type="GO" id="GO:0003677">
    <property type="term" value="F:DNA binding"/>
    <property type="evidence" value="ECO:0007669"/>
    <property type="project" value="InterPro"/>
</dbReference>
<comment type="caution">
    <text evidence="2">The sequence shown here is derived from an EMBL/GenBank/DDBJ whole genome shotgun (WGS) entry which is preliminary data.</text>
</comment>
<dbReference type="PANTHER" id="PTHR33677">
    <property type="entry name" value="TRANSCRIPTIONAL REPRESSOR FRMR-RELATED"/>
    <property type="match status" value="1"/>
</dbReference>
<dbReference type="PANTHER" id="PTHR33677:SF3">
    <property type="entry name" value="COPPER-SENSING TRANSCRIPTIONAL REPRESSOR RICR"/>
    <property type="match status" value="1"/>
</dbReference>